<feature type="domain" description="Radical SAM core" evidence="11">
    <location>
        <begin position="22"/>
        <end position="237"/>
    </location>
</feature>
<dbReference type="InterPro" id="IPR034480">
    <property type="entry name" value="Heme_synthase-like"/>
</dbReference>
<protein>
    <recommendedName>
        <fullName evidence="10">Pre-heme d1 synthase</fullName>
    </recommendedName>
</protein>
<dbReference type="Pfam" id="PF04055">
    <property type="entry name" value="Radical_SAM"/>
    <property type="match status" value="1"/>
</dbReference>
<dbReference type="SUPFAM" id="SSF102114">
    <property type="entry name" value="Radical SAM enzymes"/>
    <property type="match status" value="1"/>
</dbReference>
<dbReference type="InterPro" id="IPR007197">
    <property type="entry name" value="rSAM"/>
</dbReference>
<dbReference type="PIRSF" id="PIRSF037420">
    <property type="entry name" value="PQQ_syn_pqqE"/>
    <property type="match status" value="1"/>
</dbReference>
<dbReference type="SMART" id="SM00729">
    <property type="entry name" value="Elp3"/>
    <property type="match status" value="1"/>
</dbReference>
<comment type="similarity">
    <text evidence="8">Belongs to the radical SAM superfamily.</text>
</comment>
<evidence type="ECO:0000256" key="8">
    <source>
        <dbReference type="ARBA" id="ARBA00023462"/>
    </source>
</evidence>
<evidence type="ECO:0000313" key="12">
    <source>
        <dbReference type="EMBL" id="TGO02567.1"/>
    </source>
</evidence>
<dbReference type="GO" id="GO:0051539">
    <property type="term" value="F:4 iron, 4 sulfur cluster binding"/>
    <property type="evidence" value="ECO:0007669"/>
    <property type="project" value="UniProtKB-KW"/>
</dbReference>
<evidence type="ECO:0000256" key="10">
    <source>
        <dbReference type="ARBA" id="ARBA00073867"/>
    </source>
</evidence>
<dbReference type="Proteomes" id="UP000030428">
    <property type="component" value="Unassembled WGS sequence"/>
</dbReference>
<accession>A0A4E0QNK3</accession>
<evidence type="ECO:0000256" key="6">
    <source>
        <dbReference type="ARBA" id="ARBA00023014"/>
    </source>
</evidence>
<keyword evidence="7" id="KW-0456">Lyase</keyword>
<name>A0A4E0QNK3_9GAMM</name>
<keyword evidence="2" id="KW-0004">4Fe-4S</keyword>
<dbReference type="CDD" id="cd21123">
    <property type="entry name" value="SPASM_MftC-like"/>
    <property type="match status" value="1"/>
</dbReference>
<keyword evidence="5" id="KW-0408">Iron</keyword>
<dbReference type="InterPro" id="IPR006638">
    <property type="entry name" value="Elp3/MiaA/NifB-like_rSAM"/>
</dbReference>
<evidence type="ECO:0000313" key="13">
    <source>
        <dbReference type="Proteomes" id="UP000030428"/>
    </source>
</evidence>
<dbReference type="FunFam" id="3.20.20.70:FF:000188">
    <property type="entry name" value="Mycofactocin radical SAM maturase MftC"/>
    <property type="match status" value="1"/>
</dbReference>
<dbReference type="InterPro" id="IPR023992">
    <property type="entry name" value="HemeD1_Synth_NirJ"/>
</dbReference>
<dbReference type="SFLD" id="SFLDF00393">
    <property type="entry name" value="heme_D1_biosynthesis_(NirJ-lik"/>
    <property type="match status" value="1"/>
</dbReference>
<dbReference type="SFLD" id="SFLDG01067">
    <property type="entry name" value="SPASM/twitch_domain_containing"/>
    <property type="match status" value="1"/>
</dbReference>
<evidence type="ECO:0000256" key="2">
    <source>
        <dbReference type="ARBA" id="ARBA00022485"/>
    </source>
</evidence>
<dbReference type="PANTHER" id="PTHR11228:SF7">
    <property type="entry name" value="PQQA PEPTIDE CYCLASE"/>
    <property type="match status" value="1"/>
</dbReference>
<dbReference type="Gene3D" id="3.20.20.70">
    <property type="entry name" value="Aldolase class I"/>
    <property type="match status" value="1"/>
</dbReference>
<evidence type="ECO:0000256" key="3">
    <source>
        <dbReference type="ARBA" id="ARBA00022691"/>
    </source>
</evidence>
<dbReference type="SFLD" id="SFLDG01385">
    <property type="entry name" value="heme_carboxy_lyase_like"/>
    <property type="match status" value="1"/>
</dbReference>
<dbReference type="InterPro" id="IPR023885">
    <property type="entry name" value="4Fe4S-binding_SPASM_dom"/>
</dbReference>
<keyword evidence="3" id="KW-0949">S-adenosyl-L-methionine</keyword>
<dbReference type="InterPro" id="IPR050377">
    <property type="entry name" value="Radical_SAM_PqqE_MftC-like"/>
</dbReference>
<dbReference type="InterPro" id="IPR017200">
    <property type="entry name" value="PqqE-like"/>
</dbReference>
<dbReference type="GO" id="GO:0046872">
    <property type="term" value="F:metal ion binding"/>
    <property type="evidence" value="ECO:0007669"/>
    <property type="project" value="UniProtKB-KW"/>
</dbReference>
<sequence>MFRLSQYLKELINPTPLKPAPQMPGPVVIWNLIRRCNLTCKHCYSISADTDFKGELSTQAIFKVMDDLKAFGVKVLILSGGEPLLHPDIFEISHRAKAMGFYVGLSSNGTLIDENNIAAIAAVNYDYVGISLDGMQKTHDRFRRCQGAFDKSLQGIRLCREHGIKVGLRFTLTQDNVRDFPLMLQLMSEENIDKFYLSHLNYAGRGNKNRQDDVVHQMTRQAMDFLFETALEMLLKDKPQEFVTGNNDADGVYLLFWAQQRFPDKIEHLRAKLVQWGGNSSGVNIANIDNLGNVHPDTFWWHYSLGNVLKRPFSEIWPDTSDPLMAGLKQRPRPLKGRCGKCHYQDICGGNTRVRAHQLTGDFWAADPGCYLTDEEIFDVERR</sequence>
<proteinExistence type="inferred from homology"/>
<dbReference type="CDD" id="cd01335">
    <property type="entry name" value="Radical_SAM"/>
    <property type="match status" value="1"/>
</dbReference>
<dbReference type="InterPro" id="IPR058240">
    <property type="entry name" value="rSAM_sf"/>
</dbReference>
<evidence type="ECO:0000256" key="7">
    <source>
        <dbReference type="ARBA" id="ARBA00023239"/>
    </source>
</evidence>
<organism evidence="12 13">
    <name type="scientific">Candidatus Thiomargarita nelsonii</name>
    <dbReference type="NCBI Taxonomy" id="1003181"/>
    <lineage>
        <taxon>Bacteria</taxon>
        <taxon>Pseudomonadati</taxon>
        <taxon>Pseudomonadota</taxon>
        <taxon>Gammaproteobacteria</taxon>
        <taxon>Thiotrichales</taxon>
        <taxon>Thiotrichaceae</taxon>
        <taxon>Thiomargarita</taxon>
    </lineage>
</organism>
<evidence type="ECO:0000256" key="9">
    <source>
        <dbReference type="ARBA" id="ARBA00056787"/>
    </source>
</evidence>
<evidence type="ECO:0000256" key="4">
    <source>
        <dbReference type="ARBA" id="ARBA00022723"/>
    </source>
</evidence>
<dbReference type="EMBL" id="JSZA02000110">
    <property type="protein sequence ID" value="TGO02567.1"/>
    <property type="molecule type" value="Genomic_DNA"/>
</dbReference>
<dbReference type="NCBIfam" id="TIGR04085">
    <property type="entry name" value="rSAM_more_4Fe4S"/>
    <property type="match status" value="1"/>
</dbReference>
<reference evidence="12 13" key="1">
    <citation type="journal article" date="2016" name="Front. Microbiol.">
        <title>Single-Cell (Meta-)Genomics of a Dimorphic Candidatus Thiomargarita nelsonii Reveals Genomic Plasticity.</title>
        <authorList>
            <person name="Flood B.E."/>
            <person name="Fliss P."/>
            <person name="Jones D.S."/>
            <person name="Dick G.J."/>
            <person name="Jain S."/>
            <person name="Kaster A.K."/>
            <person name="Winkel M."/>
            <person name="Mussmann M."/>
            <person name="Bailey J."/>
        </authorList>
    </citation>
    <scope>NUCLEOTIDE SEQUENCE [LARGE SCALE GENOMIC DNA]</scope>
    <source>
        <strain evidence="12">Hydrate Ridge</strain>
    </source>
</reference>
<dbReference type="AlphaFoldDB" id="A0A4E0QNK3"/>
<keyword evidence="13" id="KW-1185">Reference proteome</keyword>
<dbReference type="PANTHER" id="PTHR11228">
    <property type="entry name" value="RADICAL SAM DOMAIN PROTEIN"/>
    <property type="match status" value="1"/>
</dbReference>
<evidence type="ECO:0000259" key="11">
    <source>
        <dbReference type="PROSITE" id="PS51918"/>
    </source>
</evidence>
<dbReference type="GO" id="GO:0006783">
    <property type="term" value="P:heme biosynthetic process"/>
    <property type="evidence" value="ECO:0007669"/>
    <property type="project" value="TreeGrafter"/>
</dbReference>
<comment type="function">
    <text evidence="9">Involved in heme d1 biosynthesis. Radical SAM enzyme that catalyzes the removal of two propionate side chains from the intermediate 12,18-didecarboxysiroheme (DDSH) and may introduce the keto functions on rings A and B, yielding the heme d1 precursor dihydro-heme d1.</text>
</comment>
<keyword evidence="6" id="KW-0411">Iron-sulfur</keyword>
<dbReference type="InterPro" id="IPR013785">
    <property type="entry name" value="Aldolase_TIM"/>
</dbReference>
<gene>
    <name evidence="12" type="ORF">PN36_23040</name>
</gene>
<dbReference type="PROSITE" id="PS51918">
    <property type="entry name" value="RADICAL_SAM"/>
    <property type="match status" value="1"/>
</dbReference>
<dbReference type="SFLD" id="SFLDS00029">
    <property type="entry name" value="Radical_SAM"/>
    <property type="match status" value="1"/>
</dbReference>
<comment type="caution">
    <text evidence="12">The sequence shown here is derived from an EMBL/GenBank/DDBJ whole genome shotgun (WGS) entry which is preliminary data.</text>
</comment>
<keyword evidence="4" id="KW-0479">Metal-binding</keyword>
<comment type="cofactor">
    <cofactor evidence="1">
        <name>[4Fe-4S] cluster</name>
        <dbReference type="ChEBI" id="CHEBI:49883"/>
    </cofactor>
</comment>
<dbReference type="GO" id="GO:0003824">
    <property type="term" value="F:catalytic activity"/>
    <property type="evidence" value="ECO:0007669"/>
    <property type="project" value="InterPro"/>
</dbReference>
<evidence type="ECO:0000256" key="5">
    <source>
        <dbReference type="ARBA" id="ARBA00023004"/>
    </source>
</evidence>
<dbReference type="NCBIfam" id="TIGR04051">
    <property type="entry name" value="rSAM_NirJ"/>
    <property type="match status" value="1"/>
</dbReference>
<evidence type="ECO:0000256" key="1">
    <source>
        <dbReference type="ARBA" id="ARBA00001966"/>
    </source>
</evidence>
<dbReference type="SFLD" id="SFLDG01386">
    <property type="entry name" value="main_SPASM_domain-containing"/>
    <property type="match status" value="1"/>
</dbReference>